<protein>
    <submittedName>
        <fullName evidence="3">Uncharacterized protein</fullName>
    </submittedName>
</protein>
<proteinExistence type="predicted"/>
<dbReference type="Gene3D" id="3.40.50.1820">
    <property type="entry name" value="alpha/beta hydrolase"/>
    <property type="match status" value="1"/>
</dbReference>
<dbReference type="AlphaFoldDB" id="A0A975YGZ7"/>
<dbReference type="InterPro" id="IPR029058">
    <property type="entry name" value="AB_hydrolase_fold"/>
</dbReference>
<keyword evidence="1" id="KW-1133">Transmembrane helix</keyword>
<evidence type="ECO:0000313" key="2">
    <source>
        <dbReference type="EMBL" id="MBY4892267.1"/>
    </source>
</evidence>
<dbReference type="RefSeq" id="WP_257892075.1">
    <property type="nucleotide sequence ID" value="NZ_JAIMBW010000001.1"/>
</dbReference>
<reference evidence="3 4" key="1">
    <citation type="submission" date="2021-07" db="EMBL/GenBank/DDBJ databases">
        <title>Karlodiniumbacter phycospheric gen. nov., sp. nov., a phycosphere bacterium isolated from karlodinium veneficum.</title>
        <authorList>
            <person name="Peng Y."/>
            <person name="Jiang L."/>
            <person name="Lee J."/>
        </authorList>
    </citation>
    <scope>NUCLEOTIDE SEQUENCE</scope>
    <source>
        <strain evidence="3 4">N5</strain>
    </source>
</reference>
<evidence type="ECO:0000313" key="4">
    <source>
        <dbReference type="Proteomes" id="UP000693972"/>
    </source>
</evidence>
<dbReference type="EMBL" id="CP078073">
    <property type="protein sequence ID" value="QXL89018.1"/>
    <property type="molecule type" value="Genomic_DNA"/>
</dbReference>
<gene>
    <name evidence="2" type="ORF">KUL25_05760</name>
    <name evidence="3" type="ORF">KUL25_05765</name>
</gene>
<keyword evidence="4" id="KW-1185">Reference proteome</keyword>
<keyword evidence="1" id="KW-0472">Membrane</keyword>
<keyword evidence="1" id="KW-0812">Transmembrane</keyword>
<accession>A0A975YGZ7</accession>
<dbReference type="Proteomes" id="UP000693972">
    <property type="component" value="Unassembled WGS sequence"/>
</dbReference>
<organism evidence="3">
    <name type="scientific">Gymnodinialimonas phycosphaerae</name>
    <dbReference type="NCBI Taxonomy" id="2841589"/>
    <lineage>
        <taxon>Bacteria</taxon>
        <taxon>Pseudomonadati</taxon>
        <taxon>Pseudomonadota</taxon>
        <taxon>Alphaproteobacteria</taxon>
        <taxon>Rhodobacterales</taxon>
        <taxon>Paracoccaceae</taxon>
        <taxon>Gymnodinialimonas</taxon>
    </lineage>
</organism>
<dbReference type="SUPFAM" id="SSF53474">
    <property type="entry name" value="alpha/beta-Hydrolases"/>
    <property type="match status" value="1"/>
</dbReference>
<name>A0A975YGZ7_9RHOB</name>
<evidence type="ECO:0000313" key="3">
    <source>
        <dbReference type="EMBL" id="QXL89018.1"/>
    </source>
</evidence>
<dbReference type="EMBL" id="JAIMBW010000001">
    <property type="protein sequence ID" value="MBY4892267.1"/>
    <property type="molecule type" value="Genomic_DNA"/>
</dbReference>
<sequence>MTQVTRRHVLYIPGFDPVPPRAYRERYRREAAVQARLSGFEIATAKAPTGARFGWGVDAVMEGATVSAELEVLYWADIVRTRMAGGVLATYGALARTAWIYIGTGALFRLMRLRKGPVIAALYPVVVLLGQLLLAMVLAVLVGVGIGIGLWRVADAMGLAMPAQGALTVMFALALAGGGFTMWLVLRWCARRDALFAWYLMKDYAFSSRLYGAYPPEQEARMAEFAARIAEVLRRDVDEVLIVGHSSGAYIAVSVLADLIRAGRVPGDGPVVSLLTLGHVVPMVSFLPAARRLRADLSFMAAQDIAWVDVTAPGDGCAFALCDPVAVSGVAPDDKKGPLVISAAFTQTLSAACQRALKWRLFELHFQYLNAFDNLPDTRDAYDYFRVTAGPLTLGDRFATRAPSASRIETPVNRFTDT</sequence>
<feature type="transmembrane region" description="Helical" evidence="1">
    <location>
        <begin position="163"/>
        <end position="186"/>
    </location>
</feature>
<evidence type="ECO:0000256" key="1">
    <source>
        <dbReference type="SAM" id="Phobius"/>
    </source>
</evidence>
<feature type="transmembrane region" description="Helical" evidence="1">
    <location>
        <begin position="118"/>
        <end position="151"/>
    </location>
</feature>